<dbReference type="RefSeq" id="WP_057826156.1">
    <property type="nucleotide sequence ID" value="NZ_AZEA01000022.1"/>
</dbReference>
<evidence type="ECO:0000313" key="4">
    <source>
        <dbReference type="EMBL" id="KRK87369.1"/>
    </source>
</evidence>
<dbReference type="OrthoDB" id="9805856at2"/>
<comment type="caution">
    <text evidence="4">The sequence shown here is derived from an EMBL/GenBank/DDBJ whole genome shotgun (WGS) entry which is preliminary data.</text>
</comment>
<dbReference type="InterPro" id="IPR001387">
    <property type="entry name" value="Cro/C1-type_HTH"/>
</dbReference>
<dbReference type="Proteomes" id="UP000051581">
    <property type="component" value="Unassembled WGS sequence"/>
</dbReference>
<dbReference type="EMBL" id="AZEA01000022">
    <property type="protein sequence ID" value="KRK87369.1"/>
    <property type="molecule type" value="Genomic_DNA"/>
</dbReference>
<accession>A0A0R1L3A8</accession>
<dbReference type="SUPFAM" id="SSF47413">
    <property type="entry name" value="lambda repressor-like DNA-binding domains"/>
    <property type="match status" value="1"/>
</dbReference>
<feature type="domain" description="HTH cro/C1-type" evidence="3">
    <location>
        <begin position="7"/>
        <end position="61"/>
    </location>
</feature>
<protein>
    <submittedName>
        <fullName evidence="4">DNA-binding helix-turn-helix protein</fullName>
    </submittedName>
</protein>
<evidence type="ECO:0000256" key="2">
    <source>
        <dbReference type="SAM" id="Phobius"/>
    </source>
</evidence>
<dbReference type="Pfam" id="PF01381">
    <property type="entry name" value="HTH_3"/>
    <property type="match status" value="1"/>
</dbReference>
<dbReference type="AlphaFoldDB" id="A0A0R1L3A8"/>
<dbReference type="Gene3D" id="1.10.260.40">
    <property type="entry name" value="lambda repressor-like DNA-binding domains"/>
    <property type="match status" value="1"/>
</dbReference>
<feature type="transmembrane region" description="Helical" evidence="2">
    <location>
        <begin position="176"/>
        <end position="194"/>
    </location>
</feature>
<proteinExistence type="predicted"/>
<feature type="transmembrane region" description="Helical" evidence="2">
    <location>
        <begin position="142"/>
        <end position="164"/>
    </location>
</feature>
<dbReference type="PROSITE" id="PS50943">
    <property type="entry name" value="HTH_CROC1"/>
    <property type="match status" value="1"/>
</dbReference>
<evidence type="ECO:0000259" key="3">
    <source>
        <dbReference type="PROSITE" id="PS50943"/>
    </source>
</evidence>
<evidence type="ECO:0000313" key="5">
    <source>
        <dbReference type="Proteomes" id="UP000051581"/>
    </source>
</evidence>
<dbReference type="InterPro" id="IPR010982">
    <property type="entry name" value="Lambda_DNA-bd_dom_sf"/>
</dbReference>
<keyword evidence="5" id="KW-1185">Reference proteome</keyword>
<dbReference type="SMART" id="SM00530">
    <property type="entry name" value="HTH_XRE"/>
    <property type="match status" value="1"/>
</dbReference>
<organism evidence="4 5">
    <name type="scientific">Lentilactobacillus sunkii DSM 19904</name>
    <dbReference type="NCBI Taxonomy" id="1423808"/>
    <lineage>
        <taxon>Bacteria</taxon>
        <taxon>Bacillati</taxon>
        <taxon>Bacillota</taxon>
        <taxon>Bacilli</taxon>
        <taxon>Lactobacillales</taxon>
        <taxon>Lactobacillaceae</taxon>
        <taxon>Lentilactobacillus</taxon>
    </lineage>
</organism>
<dbReference type="GO" id="GO:0003677">
    <property type="term" value="F:DNA binding"/>
    <property type="evidence" value="ECO:0007669"/>
    <property type="project" value="UniProtKB-KW"/>
</dbReference>
<keyword evidence="1 4" id="KW-0238">DNA-binding</keyword>
<keyword evidence="2" id="KW-0812">Transmembrane</keyword>
<name>A0A0R1L3A8_9LACO</name>
<dbReference type="PATRIC" id="fig|1423808.3.peg.1354"/>
<keyword evidence="2" id="KW-0472">Membrane</keyword>
<evidence type="ECO:0000256" key="1">
    <source>
        <dbReference type="ARBA" id="ARBA00023125"/>
    </source>
</evidence>
<sequence>MNFGKQIKSARESNNLTQEDVAQKLHLSRKTISSWETGRSYPDIATLVDLSDIYRISLDKLLREDSTMIKHYEEQSTASRHDMLLGKISYYLNAFLLLITIINRMSPVNLHLGVLGLVLLVNLIVLMSYFDLKRFFQTKWHIIASLALGIPALLILILVFSFQYPHLTAYSAGEGFGTLLVAIALTVSFLMAVFGKPYMTNDVHNVDEFH</sequence>
<keyword evidence="2" id="KW-1133">Transmembrane helix</keyword>
<dbReference type="PANTHER" id="PTHR46558">
    <property type="entry name" value="TRACRIPTIONAL REGULATORY PROTEIN-RELATED-RELATED"/>
    <property type="match status" value="1"/>
</dbReference>
<dbReference type="PANTHER" id="PTHR46558:SF4">
    <property type="entry name" value="DNA-BIDING PHAGE PROTEIN"/>
    <property type="match status" value="1"/>
</dbReference>
<dbReference type="CDD" id="cd00093">
    <property type="entry name" value="HTH_XRE"/>
    <property type="match status" value="1"/>
</dbReference>
<gene>
    <name evidence="4" type="ORF">FD17_GL001342</name>
</gene>
<reference evidence="4 5" key="1">
    <citation type="journal article" date="2015" name="Genome Announc.">
        <title>Expanding the biotechnology potential of lactobacilli through comparative genomics of 213 strains and associated genera.</title>
        <authorList>
            <person name="Sun Z."/>
            <person name="Harris H.M."/>
            <person name="McCann A."/>
            <person name="Guo C."/>
            <person name="Argimon S."/>
            <person name="Zhang W."/>
            <person name="Yang X."/>
            <person name="Jeffery I.B."/>
            <person name="Cooney J.C."/>
            <person name="Kagawa T.F."/>
            <person name="Liu W."/>
            <person name="Song Y."/>
            <person name="Salvetti E."/>
            <person name="Wrobel A."/>
            <person name="Rasinkangas P."/>
            <person name="Parkhill J."/>
            <person name="Rea M.C."/>
            <person name="O'Sullivan O."/>
            <person name="Ritari J."/>
            <person name="Douillard F.P."/>
            <person name="Paul Ross R."/>
            <person name="Yang R."/>
            <person name="Briner A.E."/>
            <person name="Felis G.E."/>
            <person name="de Vos W.M."/>
            <person name="Barrangou R."/>
            <person name="Klaenhammer T.R."/>
            <person name="Caufield P.W."/>
            <person name="Cui Y."/>
            <person name="Zhang H."/>
            <person name="O'Toole P.W."/>
        </authorList>
    </citation>
    <scope>NUCLEOTIDE SEQUENCE [LARGE SCALE GENOMIC DNA]</scope>
    <source>
        <strain evidence="4 5">DSM 19904</strain>
    </source>
</reference>
<feature type="transmembrane region" description="Helical" evidence="2">
    <location>
        <begin position="112"/>
        <end position="130"/>
    </location>
</feature>